<dbReference type="SUPFAM" id="SSF51735">
    <property type="entry name" value="NAD(P)-binding Rossmann-fold domains"/>
    <property type="match status" value="1"/>
</dbReference>
<evidence type="ECO:0000259" key="1">
    <source>
        <dbReference type="Pfam" id="PF01073"/>
    </source>
</evidence>
<proteinExistence type="predicted"/>
<dbReference type="EMBL" id="JBFCZG010000004">
    <property type="protein sequence ID" value="KAL3423172.1"/>
    <property type="molecule type" value="Genomic_DNA"/>
</dbReference>
<gene>
    <name evidence="2" type="ORF">PVAG01_04919</name>
</gene>
<keyword evidence="3" id="KW-1185">Reference proteome</keyword>
<evidence type="ECO:0000313" key="3">
    <source>
        <dbReference type="Proteomes" id="UP001629113"/>
    </source>
</evidence>
<dbReference type="Pfam" id="PF01073">
    <property type="entry name" value="3Beta_HSD"/>
    <property type="match status" value="1"/>
</dbReference>
<name>A0ABR4PJ99_9HELO</name>
<dbReference type="InterPro" id="IPR002225">
    <property type="entry name" value="3Beta_OHSteriod_DH/Estase"/>
</dbReference>
<dbReference type="Proteomes" id="UP001629113">
    <property type="component" value="Unassembled WGS sequence"/>
</dbReference>
<dbReference type="PANTHER" id="PTHR43000">
    <property type="entry name" value="DTDP-D-GLUCOSE 4,6-DEHYDRATASE-RELATED"/>
    <property type="match status" value="1"/>
</dbReference>
<accession>A0ABR4PJ99</accession>
<comment type="caution">
    <text evidence="2">The sequence shown here is derived from an EMBL/GenBank/DDBJ whole genome shotgun (WGS) entry which is preliminary data.</text>
</comment>
<reference evidence="2 3" key="1">
    <citation type="submission" date="2024-06" db="EMBL/GenBank/DDBJ databases">
        <title>Complete genome of Phlyctema vagabunda strain 19-DSS-EL-015.</title>
        <authorList>
            <person name="Fiorenzani C."/>
        </authorList>
    </citation>
    <scope>NUCLEOTIDE SEQUENCE [LARGE SCALE GENOMIC DNA]</scope>
    <source>
        <strain evidence="2 3">19-DSS-EL-015</strain>
    </source>
</reference>
<organism evidence="2 3">
    <name type="scientific">Phlyctema vagabunda</name>
    <dbReference type="NCBI Taxonomy" id="108571"/>
    <lineage>
        <taxon>Eukaryota</taxon>
        <taxon>Fungi</taxon>
        <taxon>Dikarya</taxon>
        <taxon>Ascomycota</taxon>
        <taxon>Pezizomycotina</taxon>
        <taxon>Leotiomycetes</taxon>
        <taxon>Helotiales</taxon>
        <taxon>Dermateaceae</taxon>
        <taxon>Phlyctema</taxon>
    </lineage>
</organism>
<feature type="domain" description="3-beta hydroxysteroid dehydrogenase/isomerase" evidence="1">
    <location>
        <begin position="9"/>
        <end position="278"/>
    </location>
</feature>
<dbReference type="InterPro" id="IPR036291">
    <property type="entry name" value="NAD(P)-bd_dom_sf"/>
</dbReference>
<evidence type="ECO:0000313" key="2">
    <source>
        <dbReference type="EMBL" id="KAL3423172.1"/>
    </source>
</evidence>
<dbReference type="Gene3D" id="3.40.50.720">
    <property type="entry name" value="NAD(P)-binding Rossmann-like Domain"/>
    <property type="match status" value="1"/>
</dbReference>
<sequence>MALDHASILVTGGCGQIGMAITDALRMHYPTVQVHSFDLYSPSMAHEDAGVTYHLGDITSRDSVIRLLRETQPKVIFHTAGLLPSVAEKTGKNTEQAFESVNVEGTRILLEEAKRLNCTRAFILTSSSDVVKATSWAQLRGVDEDFPVPDRFDAFYAKSKARAEILVLSASTLALPTTALRTHAVFSANDNNMLPLLISAPRNIHMGSGRNLYDFTYAPNLAEAHILAALNLLEVQPIDENNFYSAAGKAYFVTNAEPCQFRTFVTAVWMAYDNVEKSIAKGTSIPKNFAVPLVWMNEKVSKISGKKPTLTSNALGDSMAARFFDNSRAKEVLGYQPRVKLADAIKEAVRGYKIRLEQERNHQN</sequence>
<protein>
    <submittedName>
        <fullName evidence="2">Sterol-4-alpha-carboxylate 3-dehydrogenase</fullName>
    </submittedName>
</protein>